<feature type="compositionally biased region" description="Basic and acidic residues" evidence="8">
    <location>
        <begin position="113"/>
        <end position="123"/>
    </location>
</feature>
<feature type="region of interest" description="Disordered" evidence="8">
    <location>
        <begin position="76"/>
        <end position="169"/>
    </location>
</feature>
<dbReference type="InterPro" id="IPR024872">
    <property type="entry name" value="HEXIM"/>
</dbReference>
<evidence type="ECO:0000256" key="2">
    <source>
        <dbReference type="ARBA" id="ARBA00008409"/>
    </source>
</evidence>
<comment type="subcellular location">
    <subcellularLocation>
        <location evidence="1">Nucleus</location>
    </subcellularLocation>
</comment>
<comment type="similarity">
    <text evidence="2">Belongs to the HEXIM family.</text>
</comment>
<evidence type="ECO:0000256" key="5">
    <source>
        <dbReference type="ARBA" id="ARBA00023054"/>
    </source>
</evidence>
<feature type="compositionally biased region" description="Polar residues" evidence="8">
    <location>
        <begin position="310"/>
        <end position="326"/>
    </location>
</feature>
<evidence type="ECO:0000313" key="9">
    <source>
        <dbReference type="EMBL" id="TRY69413.1"/>
    </source>
</evidence>
<keyword evidence="4" id="KW-0805">Transcription regulation</keyword>
<evidence type="ECO:0000313" key="10">
    <source>
        <dbReference type="Proteomes" id="UP000318571"/>
    </source>
</evidence>
<keyword evidence="7" id="KW-0539">Nucleus</keyword>
<keyword evidence="5" id="KW-0175">Coiled coil</keyword>
<accession>A0A553NVE9</accession>
<evidence type="ECO:0000256" key="8">
    <source>
        <dbReference type="SAM" id="MobiDB-lite"/>
    </source>
</evidence>
<dbReference type="GO" id="GO:0004861">
    <property type="term" value="F:cyclin-dependent protein serine/threonine kinase inhibitor activity"/>
    <property type="evidence" value="ECO:0007669"/>
    <property type="project" value="InterPro"/>
</dbReference>
<dbReference type="PANTHER" id="PTHR13469">
    <property type="entry name" value="HEXAMETHYLENE BISACETAMIDE INDUCIBLE 1"/>
    <property type="match status" value="1"/>
</dbReference>
<evidence type="ECO:0000256" key="4">
    <source>
        <dbReference type="ARBA" id="ARBA00023015"/>
    </source>
</evidence>
<organism evidence="9 10">
    <name type="scientific">Tigriopus californicus</name>
    <name type="common">Marine copepod</name>
    <dbReference type="NCBI Taxonomy" id="6832"/>
    <lineage>
        <taxon>Eukaryota</taxon>
        <taxon>Metazoa</taxon>
        <taxon>Ecdysozoa</taxon>
        <taxon>Arthropoda</taxon>
        <taxon>Crustacea</taxon>
        <taxon>Multicrustacea</taxon>
        <taxon>Hexanauplia</taxon>
        <taxon>Copepoda</taxon>
        <taxon>Harpacticoida</taxon>
        <taxon>Harpacticidae</taxon>
        <taxon>Tigriopus</taxon>
    </lineage>
</organism>
<dbReference type="Proteomes" id="UP000318571">
    <property type="component" value="Chromosome 1"/>
</dbReference>
<protein>
    <submittedName>
        <fullName evidence="9">Uncharacterized protein</fullName>
    </submittedName>
</protein>
<dbReference type="GO" id="GO:0005737">
    <property type="term" value="C:cytoplasm"/>
    <property type="evidence" value="ECO:0007669"/>
    <property type="project" value="InterPro"/>
</dbReference>
<keyword evidence="6" id="KW-0804">Transcription</keyword>
<sequence length="384" mass="42446">QERDLESALVLIIDLTTALKTQEEEEATTTLAIHPTISAVRSSSMAEGDQAVELVDSQDHSALHSEDSQELALFDMMPPPDLLSSPVDENSWKKKHHRRARKGRKRLSTDLSSPKKIEIDENTIKSPEGARSQLKSPTKVPMSSVARLGVPPGSKKKRPVYLRPTNGPLLNAPKNSTQFIIDDHESDADLYLENPGQSGHGGVESRSTPARRAPPSPKENDRENLSPDDDSFWAAYSERDFQSVYETAHHEEVSKWDRKKLCDEISSLERRQRELVNILARVDPEIYVQKLQTELSKLQETNRRLRQEQSEQNPALPDSSSMTSGATTTTTTPTPLPGEEDDEGQGGSNSAREESSTIDATSPVNGLNVGQADVEMPQSPVRDG</sequence>
<reference evidence="9 10" key="1">
    <citation type="journal article" date="2018" name="Nat. Ecol. Evol.">
        <title>Genomic signatures of mitonuclear coevolution across populations of Tigriopus californicus.</title>
        <authorList>
            <person name="Barreto F.S."/>
            <person name="Watson E.T."/>
            <person name="Lima T.G."/>
            <person name="Willett C.S."/>
            <person name="Edmands S."/>
            <person name="Li W."/>
            <person name="Burton R.S."/>
        </authorList>
    </citation>
    <scope>NUCLEOTIDE SEQUENCE [LARGE SCALE GENOMIC DNA]</scope>
    <source>
        <strain evidence="9 10">San Diego</strain>
    </source>
</reference>
<evidence type="ECO:0000256" key="1">
    <source>
        <dbReference type="ARBA" id="ARBA00004123"/>
    </source>
</evidence>
<dbReference type="PANTHER" id="PTHR13469:SF9">
    <property type="entry name" value="HEXAMETHYLENE BIS-ACETAMIDE-INDUCIBLE PROTEIN"/>
    <property type="match status" value="1"/>
</dbReference>
<name>A0A553NVE9_TIGCA</name>
<dbReference type="Pfam" id="PF15313">
    <property type="entry name" value="HEXIM"/>
    <property type="match status" value="1"/>
</dbReference>
<dbReference type="GO" id="GO:0097322">
    <property type="term" value="F:7SK snRNA binding"/>
    <property type="evidence" value="ECO:0007669"/>
    <property type="project" value="TreeGrafter"/>
</dbReference>
<gene>
    <name evidence="9" type="ORF">TCAL_06942</name>
</gene>
<feature type="compositionally biased region" description="Basic residues" evidence="8">
    <location>
        <begin position="93"/>
        <end position="106"/>
    </location>
</feature>
<dbReference type="GO" id="GO:0000122">
    <property type="term" value="P:negative regulation of transcription by RNA polymerase II"/>
    <property type="evidence" value="ECO:0007669"/>
    <property type="project" value="InterPro"/>
</dbReference>
<proteinExistence type="inferred from homology"/>
<comment type="caution">
    <text evidence="9">The sequence shown here is derived from an EMBL/GenBank/DDBJ whole genome shotgun (WGS) entry which is preliminary data.</text>
</comment>
<evidence type="ECO:0000256" key="6">
    <source>
        <dbReference type="ARBA" id="ARBA00023163"/>
    </source>
</evidence>
<dbReference type="AlphaFoldDB" id="A0A553NVE9"/>
<dbReference type="GO" id="GO:0005654">
    <property type="term" value="C:nucleoplasm"/>
    <property type="evidence" value="ECO:0007669"/>
    <property type="project" value="TreeGrafter"/>
</dbReference>
<evidence type="ECO:0000256" key="3">
    <source>
        <dbReference type="ARBA" id="ARBA00022491"/>
    </source>
</evidence>
<feature type="compositionally biased region" description="Basic and acidic residues" evidence="8">
    <location>
        <begin position="300"/>
        <end position="309"/>
    </location>
</feature>
<evidence type="ECO:0000256" key="7">
    <source>
        <dbReference type="ARBA" id="ARBA00023242"/>
    </source>
</evidence>
<feature type="region of interest" description="Disordered" evidence="8">
    <location>
        <begin position="189"/>
        <end position="230"/>
    </location>
</feature>
<feature type="non-terminal residue" evidence="9">
    <location>
        <position position="1"/>
    </location>
</feature>
<feature type="region of interest" description="Disordered" evidence="8">
    <location>
        <begin position="299"/>
        <end position="384"/>
    </location>
</feature>
<keyword evidence="10" id="KW-1185">Reference proteome</keyword>
<keyword evidence="3" id="KW-0678">Repressor</keyword>
<dbReference type="EMBL" id="VCGU01000010">
    <property type="protein sequence ID" value="TRY69413.1"/>
    <property type="molecule type" value="Genomic_DNA"/>
</dbReference>